<comment type="similarity">
    <text evidence="2">Belongs to the SusD family.</text>
</comment>
<accession>A0ABT8C0P1</accession>
<keyword evidence="5" id="KW-0998">Cell outer membrane</keyword>
<dbReference type="EMBL" id="JAUFQS010000002">
    <property type="protein sequence ID" value="MDN3686363.1"/>
    <property type="molecule type" value="Genomic_DNA"/>
</dbReference>
<evidence type="ECO:0000256" key="4">
    <source>
        <dbReference type="ARBA" id="ARBA00023136"/>
    </source>
</evidence>
<feature type="domain" description="RagB/SusD" evidence="6">
    <location>
        <begin position="267"/>
        <end position="562"/>
    </location>
</feature>
<organism evidence="8 9">
    <name type="scientific">Cyclobacterium jeungdonense</name>
    <dbReference type="NCBI Taxonomy" id="708087"/>
    <lineage>
        <taxon>Bacteria</taxon>
        <taxon>Pseudomonadati</taxon>
        <taxon>Bacteroidota</taxon>
        <taxon>Cytophagia</taxon>
        <taxon>Cytophagales</taxon>
        <taxon>Cyclobacteriaceae</taxon>
        <taxon>Cyclobacterium</taxon>
    </lineage>
</organism>
<proteinExistence type="inferred from homology"/>
<evidence type="ECO:0000256" key="2">
    <source>
        <dbReference type="ARBA" id="ARBA00006275"/>
    </source>
</evidence>
<dbReference type="PROSITE" id="PS51257">
    <property type="entry name" value="PROKAR_LIPOPROTEIN"/>
    <property type="match status" value="1"/>
</dbReference>
<keyword evidence="9" id="KW-1185">Reference proteome</keyword>
<evidence type="ECO:0000259" key="7">
    <source>
        <dbReference type="Pfam" id="PF14322"/>
    </source>
</evidence>
<evidence type="ECO:0000313" key="8">
    <source>
        <dbReference type="EMBL" id="MDN3686363.1"/>
    </source>
</evidence>
<evidence type="ECO:0000256" key="5">
    <source>
        <dbReference type="ARBA" id="ARBA00023237"/>
    </source>
</evidence>
<dbReference type="Pfam" id="PF07980">
    <property type="entry name" value="SusD_RagB"/>
    <property type="match status" value="1"/>
</dbReference>
<dbReference type="RefSeq" id="WP_163386919.1">
    <property type="nucleotide sequence ID" value="NZ_JAUFQS010000002.1"/>
</dbReference>
<dbReference type="InterPro" id="IPR012944">
    <property type="entry name" value="SusD_RagB_dom"/>
</dbReference>
<dbReference type="Pfam" id="PF14322">
    <property type="entry name" value="SusD-like_3"/>
    <property type="match status" value="1"/>
</dbReference>
<protein>
    <submittedName>
        <fullName evidence="8">RagB/SusD family nutrient uptake outer membrane protein</fullName>
    </submittedName>
</protein>
<keyword evidence="3" id="KW-0732">Signal</keyword>
<feature type="domain" description="SusD-like N-terminal" evidence="7">
    <location>
        <begin position="77"/>
        <end position="208"/>
    </location>
</feature>
<gene>
    <name evidence="8" type="ORF">QWZ15_00865</name>
</gene>
<reference evidence="9" key="1">
    <citation type="journal article" date="2019" name="Int. J. Syst. Evol. Microbiol.">
        <title>The Global Catalogue of Microorganisms (GCM) 10K type strain sequencing project: providing services to taxonomists for standard genome sequencing and annotation.</title>
        <authorList>
            <consortium name="The Broad Institute Genomics Platform"/>
            <consortium name="The Broad Institute Genome Sequencing Center for Infectious Disease"/>
            <person name="Wu L."/>
            <person name="Ma J."/>
        </authorList>
    </citation>
    <scope>NUCLEOTIDE SEQUENCE [LARGE SCALE GENOMIC DNA]</scope>
    <source>
        <strain evidence="9">CECT 7706</strain>
    </source>
</reference>
<comment type="caution">
    <text evidence="8">The sequence shown here is derived from an EMBL/GenBank/DDBJ whole genome shotgun (WGS) entry which is preliminary data.</text>
</comment>
<evidence type="ECO:0000313" key="9">
    <source>
        <dbReference type="Proteomes" id="UP001236663"/>
    </source>
</evidence>
<name>A0ABT8C0P1_9BACT</name>
<dbReference type="InterPro" id="IPR011990">
    <property type="entry name" value="TPR-like_helical_dom_sf"/>
</dbReference>
<dbReference type="InterPro" id="IPR033985">
    <property type="entry name" value="SusD-like_N"/>
</dbReference>
<dbReference type="Proteomes" id="UP001236663">
    <property type="component" value="Unassembled WGS sequence"/>
</dbReference>
<evidence type="ECO:0000259" key="6">
    <source>
        <dbReference type="Pfam" id="PF07980"/>
    </source>
</evidence>
<evidence type="ECO:0000256" key="3">
    <source>
        <dbReference type="ARBA" id="ARBA00022729"/>
    </source>
</evidence>
<evidence type="ECO:0000256" key="1">
    <source>
        <dbReference type="ARBA" id="ARBA00004442"/>
    </source>
</evidence>
<sequence length="562" mass="63420">MKTNAIILAGMVAGMISCAELDLNPLSEGSSEAWYSNETEVEMSVNDLFREVFWPGYSDSWTDDFTNREALTPVTNATINGEWGTVNSIWSNTYKVIARSNTLLLNMEKIQNTVPEQTINTFTGNAHFVRAAKYADLVFLYGDVVYSTTILDLEEAFSMERTDKNTVKEAIYEDFDRAANLLPESYGSSENKLATKGAAYAFKARFALQMGDFAVARDAAKACMDLGIYELYPNYSELFLTSTRNPQEVIFAMPRSRALNVTWGVRNYLPRNAGGWGGAVAPSWDLFHAFLCTDGLPIDESPLYDPQNPFDNRDPRCAATIVPFQSRHLNFIYQPHPDSTEVMNFNTGNMQTNNDTRSVAQFASFNGLLYNKGVDEEWLPNFQAENDQILMRFADVLLMYAEAKIELGGIDPTVHEAMNAVRARAYGVAPEQTDAYPAITQTDQASLRTVLRTERRMEFGFEGIRYSDIIRWKIAEKVLNRDIYGMLDVAELKEKVVDQGLWFFPMTPEIDEDGVADLSPMFEAGLVKRLAIRRFEAPKQYLWPIPSKEILINANLDQNPGY</sequence>
<dbReference type="SUPFAM" id="SSF48452">
    <property type="entry name" value="TPR-like"/>
    <property type="match status" value="1"/>
</dbReference>
<dbReference type="Gene3D" id="1.25.40.390">
    <property type="match status" value="1"/>
</dbReference>
<comment type="subcellular location">
    <subcellularLocation>
        <location evidence="1">Cell outer membrane</location>
    </subcellularLocation>
</comment>
<keyword evidence="4" id="KW-0472">Membrane</keyword>